<dbReference type="PANTHER" id="PTHR39468">
    <property type="entry name" value="CHROMOSOME 7, WHOLE GENOME SHOTGUN SEQUENCE"/>
    <property type="match status" value="1"/>
</dbReference>
<dbReference type="Proteomes" id="UP000504638">
    <property type="component" value="Unplaced"/>
</dbReference>
<reference evidence="3 5" key="1">
    <citation type="submission" date="2020-01" db="EMBL/GenBank/DDBJ databases">
        <authorList>
            <consortium name="DOE Joint Genome Institute"/>
            <person name="Haridas S."/>
            <person name="Albert R."/>
            <person name="Binder M."/>
            <person name="Bloem J."/>
            <person name="Labutti K."/>
            <person name="Salamov A."/>
            <person name="Andreopoulos B."/>
            <person name="Baker S.E."/>
            <person name="Barry K."/>
            <person name="Bills G."/>
            <person name="Bluhm B.H."/>
            <person name="Cannon C."/>
            <person name="Castanera R."/>
            <person name="Culley D.E."/>
            <person name="Daum C."/>
            <person name="Ezra D."/>
            <person name="Gonzalez J.B."/>
            <person name="Henrissat B."/>
            <person name="Kuo A."/>
            <person name="Liang C."/>
            <person name="Lipzen A."/>
            <person name="Lutzoni F."/>
            <person name="Magnuson J."/>
            <person name="Mondo S."/>
            <person name="Nolan M."/>
            <person name="Ohm R."/>
            <person name="Pangilinan J."/>
            <person name="Park H.-J."/>
            <person name="Ramirez L."/>
            <person name="Alfaro M."/>
            <person name="Sun H."/>
            <person name="Tritt A."/>
            <person name="Yoshinaga Y."/>
            <person name="Zwiers L.-H."/>
            <person name="Turgeon B.G."/>
            <person name="Goodwin S.B."/>
            <person name="Spatafora J.W."/>
            <person name="Crous P.W."/>
            <person name="Grigoriev I.V."/>
        </authorList>
    </citation>
    <scope>NUCLEOTIDE SEQUENCE</scope>
    <source>
        <strain evidence="3 5">CBS 781.70</strain>
    </source>
</reference>
<feature type="domain" description="Mtf2-like C-terminal" evidence="2">
    <location>
        <begin position="213"/>
        <end position="418"/>
    </location>
</feature>
<reference evidence="5" key="3">
    <citation type="submission" date="2025-04" db="UniProtKB">
        <authorList>
            <consortium name="RefSeq"/>
        </authorList>
    </citation>
    <scope>IDENTIFICATION</scope>
    <source>
        <strain evidence="5">CBS 781.70</strain>
    </source>
</reference>
<feature type="compositionally biased region" description="Polar residues" evidence="1">
    <location>
        <begin position="62"/>
        <end position="72"/>
    </location>
</feature>
<evidence type="ECO:0000313" key="5">
    <source>
        <dbReference type="RefSeq" id="XP_033532429.1"/>
    </source>
</evidence>
<evidence type="ECO:0000313" key="4">
    <source>
        <dbReference type="Proteomes" id="UP000504638"/>
    </source>
</evidence>
<gene>
    <name evidence="3 5" type="ORF">P152DRAFT_460089</name>
</gene>
<dbReference type="OrthoDB" id="2444174at2759"/>
<proteinExistence type="predicted"/>
<organism evidence="3">
    <name type="scientific">Eremomyces bilateralis CBS 781.70</name>
    <dbReference type="NCBI Taxonomy" id="1392243"/>
    <lineage>
        <taxon>Eukaryota</taxon>
        <taxon>Fungi</taxon>
        <taxon>Dikarya</taxon>
        <taxon>Ascomycota</taxon>
        <taxon>Pezizomycotina</taxon>
        <taxon>Dothideomycetes</taxon>
        <taxon>Dothideomycetes incertae sedis</taxon>
        <taxon>Eremomycetales</taxon>
        <taxon>Eremomycetaceae</taxon>
        <taxon>Eremomyces</taxon>
    </lineage>
</organism>
<dbReference type="AlphaFoldDB" id="A0A6G1FYF3"/>
<dbReference type="InterPro" id="IPR043837">
    <property type="entry name" value="Mtf2-like_C"/>
</dbReference>
<evidence type="ECO:0000259" key="2">
    <source>
        <dbReference type="Pfam" id="PF19189"/>
    </source>
</evidence>
<evidence type="ECO:0000313" key="3">
    <source>
        <dbReference type="EMBL" id="KAF1810798.1"/>
    </source>
</evidence>
<dbReference type="PANTHER" id="PTHR39468:SF1">
    <property type="entry name" value="MTF2-LIKE C-TERMINAL DOMAIN-CONTAINING PROTEIN"/>
    <property type="match status" value="1"/>
</dbReference>
<feature type="compositionally biased region" description="Basic and acidic residues" evidence="1">
    <location>
        <begin position="85"/>
        <end position="95"/>
    </location>
</feature>
<dbReference type="RefSeq" id="XP_033532429.1">
    <property type="nucleotide sequence ID" value="XM_033679825.1"/>
</dbReference>
<dbReference type="Pfam" id="PF19189">
    <property type="entry name" value="Mtf2"/>
    <property type="match status" value="1"/>
</dbReference>
<protein>
    <recommendedName>
        <fullName evidence="2">Mtf2-like C-terminal domain-containing protein</fullName>
    </recommendedName>
</protein>
<feature type="compositionally biased region" description="Basic and acidic residues" evidence="1">
    <location>
        <begin position="185"/>
        <end position="201"/>
    </location>
</feature>
<reference evidence="5" key="2">
    <citation type="submission" date="2020-04" db="EMBL/GenBank/DDBJ databases">
        <authorList>
            <consortium name="NCBI Genome Project"/>
        </authorList>
    </citation>
    <scope>NUCLEOTIDE SEQUENCE</scope>
    <source>
        <strain evidence="5">CBS 781.70</strain>
    </source>
</reference>
<dbReference type="GO" id="GO:0005739">
    <property type="term" value="C:mitochondrion"/>
    <property type="evidence" value="ECO:0007669"/>
    <property type="project" value="InterPro"/>
</dbReference>
<accession>A0A6G1FYF3</accession>
<feature type="region of interest" description="Disordered" evidence="1">
    <location>
        <begin position="38"/>
        <end position="106"/>
    </location>
</feature>
<keyword evidence="4" id="KW-1185">Reference proteome</keyword>
<feature type="region of interest" description="Disordered" evidence="1">
    <location>
        <begin position="249"/>
        <end position="286"/>
    </location>
</feature>
<evidence type="ECO:0000256" key="1">
    <source>
        <dbReference type="SAM" id="MobiDB-lite"/>
    </source>
</evidence>
<dbReference type="InterPro" id="IPR040009">
    <property type="entry name" value="Mtf2/C5D6.12-like"/>
</dbReference>
<sequence length="491" mass="54875">MSLKSLIESQSLHRSRGFFSGATLTPFLYQTPTIQRHRFRASSSQTPKYGHSKNFSRDEQSPIRSGRSSTARKFNDQGELNRSPPKTDAEQDDIRSPPSTATITPKEEKIFAKLFQQMVEKNAVSNTLKMPQVGGTGKVSTCQTDALGSQAFVQQFPESLRPMARQAAGKLPLPREQNTPFKPAESTDSKVETAPEPESEVRNLAKEKVKHVERVQKLLETASTDAKLWQVLETQVFGPIAKLDLDGEASSKNKSKTKTSKTKEKKKAKGRAKIVEASQEDAMDEKRPNQEVFKAIPPSLSYSYPHLLLHAVRVLKQTFPTSLLSMTVLPHMKSIGRSSYILGVSAALYNETIRITWAVSSDFSRVENLLNEMTHGGIDANEETLDILFNIKEQLGGIELGNKGEALRAIWATESFKKSRADVDIWIGRIRGGLELHALRVAHEKEASGQLDENVLSSPDLAVFKRMDWQSRRQMTWKNPGWSGPLRKMTC</sequence>
<feature type="region of interest" description="Disordered" evidence="1">
    <location>
        <begin position="173"/>
        <end position="201"/>
    </location>
</feature>
<dbReference type="GeneID" id="54420395"/>
<dbReference type="EMBL" id="ML975164">
    <property type="protein sequence ID" value="KAF1810798.1"/>
    <property type="molecule type" value="Genomic_DNA"/>
</dbReference>
<feature type="compositionally biased region" description="Basic residues" evidence="1">
    <location>
        <begin position="253"/>
        <end position="272"/>
    </location>
</feature>
<name>A0A6G1FYF3_9PEZI</name>